<dbReference type="GO" id="GO:0005739">
    <property type="term" value="C:mitochondrion"/>
    <property type="evidence" value="ECO:0007669"/>
    <property type="project" value="UniProtKB-SubCell"/>
</dbReference>
<keyword evidence="5" id="KW-0496">Mitochondrion</keyword>
<dbReference type="InterPro" id="IPR052374">
    <property type="entry name" value="SERAC1"/>
</dbReference>
<evidence type="ECO:0000313" key="7">
    <source>
        <dbReference type="Proteomes" id="UP000046395"/>
    </source>
</evidence>
<keyword evidence="7" id="KW-1185">Reference proteome</keyword>
<evidence type="ECO:0000256" key="3">
    <source>
        <dbReference type="ARBA" id="ARBA00004370"/>
    </source>
</evidence>
<evidence type="ECO:0000313" key="9">
    <source>
        <dbReference type="WBParaSite" id="TMUE_2000008867.1"/>
    </source>
</evidence>
<keyword evidence="6" id="KW-0472">Membrane</keyword>
<dbReference type="WBParaSite" id="TMUE_0000001885.1">
    <property type="protein sequence ID" value="TMUE_0000001885.1"/>
    <property type="gene ID" value="WBGene00297752"/>
</dbReference>
<dbReference type="SUPFAM" id="SSF48371">
    <property type="entry name" value="ARM repeat"/>
    <property type="match status" value="1"/>
</dbReference>
<dbReference type="GO" id="GO:0005783">
    <property type="term" value="C:endoplasmic reticulum"/>
    <property type="evidence" value="ECO:0007669"/>
    <property type="project" value="UniProtKB-SubCell"/>
</dbReference>
<comment type="subcellular location">
    <subcellularLocation>
        <location evidence="2">Endoplasmic reticulum</location>
    </subcellularLocation>
    <subcellularLocation>
        <location evidence="3">Membrane</location>
    </subcellularLocation>
    <subcellularLocation>
        <location evidence="1">Mitochondrion</location>
    </subcellularLocation>
</comment>
<sequence>MGLGKFLVAPIGVTGVLCLYVLYDKKKGKWLQGHLSRSFHLSNVRAWKCSTNPNCLLTLAQSNRPHSSLVGVRGLAALKNVPEWQRRSLWQRADASVYAALLLVDGSVHNYPLRVFYGGPDWESLHEEYINLLENLYEYETELCPRYHTEIALQKQRFPTSNAEDLMREFGKLNDQLYNHHAMLDSKRLISYLTALGVHSLWTDSCRVMYQSKILNTLWQSWHFPQFAKDAKIRCLILKIISNVVLSLPESKEVLARQGWFEELGKSRKSSNFELQLLASNVLENLAARFPDAPVFPEGVYLLQGSIWDGKNYAADIVFLHGLRGRVFRTWRQKEFIRRKDTALNDFLSKRNRTSCWAKDWLPNDLPYPVRLLAVDYDSVLSDWGIKCPSCYDRCTLVPRSRELASKLAKAGVGRRPIIWVCHSMGGLIVKEILRNLEMSNSLSPSEKSILTNTIGCVFYGTPHLGSTLATVSTKGALNTFILPSAEVNMLKEGSPYLLKLHEDFLDIQRRRRISCLSFVETVPTKVAYLKWNVMLVAENSASSVPGKVFRLKERHFYLCKPEDPEATSYRALVDFVSSLLESNRSNSGLFASSCTLLLQYF</sequence>
<evidence type="ECO:0000256" key="2">
    <source>
        <dbReference type="ARBA" id="ARBA00004240"/>
    </source>
</evidence>
<evidence type="ECO:0000313" key="8">
    <source>
        <dbReference type="WBParaSite" id="TMUE_0000001885.1"/>
    </source>
</evidence>
<dbReference type="STRING" id="70415.A0A5S6Q3R9"/>
<protein>
    <recommendedName>
        <fullName evidence="10">Protein SERAC1</fullName>
    </recommendedName>
</protein>
<dbReference type="PANTHER" id="PTHR48182">
    <property type="entry name" value="PROTEIN SERAC1"/>
    <property type="match status" value="1"/>
</dbReference>
<evidence type="ECO:0000256" key="4">
    <source>
        <dbReference type="ARBA" id="ARBA00022824"/>
    </source>
</evidence>
<dbReference type="AlphaFoldDB" id="A0A5S6Q3R9"/>
<accession>A0A5S6Q3R9</accession>
<dbReference type="InterPro" id="IPR016024">
    <property type="entry name" value="ARM-type_fold"/>
</dbReference>
<dbReference type="Gene3D" id="3.40.50.1820">
    <property type="entry name" value="alpha/beta hydrolase"/>
    <property type="match status" value="1"/>
</dbReference>
<evidence type="ECO:0008006" key="10">
    <source>
        <dbReference type="Google" id="ProtNLM"/>
    </source>
</evidence>
<reference evidence="8 9" key="2">
    <citation type="submission" date="2019-12" db="UniProtKB">
        <authorList>
            <consortium name="WormBaseParasite"/>
        </authorList>
    </citation>
    <scope>IDENTIFICATION</scope>
</reference>
<reference evidence="7" key="1">
    <citation type="submission" date="2014-03" db="EMBL/GenBank/DDBJ databases">
        <title>The whipworm genome and dual-species transcriptomics of an intimate host-pathogen interaction.</title>
        <authorList>
            <person name="Foth B.J."/>
            <person name="Tsai I.J."/>
            <person name="Reid A.J."/>
            <person name="Bancroft A.J."/>
            <person name="Nichol S."/>
            <person name="Tracey A."/>
            <person name="Holroyd N."/>
            <person name="Cotton J.A."/>
            <person name="Stanley E.J."/>
            <person name="Zarowiecki M."/>
            <person name="Liu J.Z."/>
            <person name="Huckvale T."/>
            <person name="Cooper P.J."/>
            <person name="Grencis R.K."/>
            <person name="Berriman M."/>
        </authorList>
    </citation>
    <scope>NUCLEOTIDE SEQUENCE [LARGE SCALE GENOMIC DNA]</scope>
    <source>
        <strain evidence="7">Edinburgh</strain>
    </source>
</reference>
<evidence type="ECO:0000256" key="6">
    <source>
        <dbReference type="ARBA" id="ARBA00023136"/>
    </source>
</evidence>
<organism evidence="7 8">
    <name type="scientific">Trichuris muris</name>
    <name type="common">Mouse whipworm</name>
    <dbReference type="NCBI Taxonomy" id="70415"/>
    <lineage>
        <taxon>Eukaryota</taxon>
        <taxon>Metazoa</taxon>
        <taxon>Ecdysozoa</taxon>
        <taxon>Nematoda</taxon>
        <taxon>Enoplea</taxon>
        <taxon>Dorylaimia</taxon>
        <taxon>Trichinellida</taxon>
        <taxon>Trichuridae</taxon>
        <taxon>Trichuris</taxon>
    </lineage>
</organism>
<proteinExistence type="predicted"/>
<dbReference type="InterPro" id="IPR029058">
    <property type="entry name" value="AB_hydrolase_fold"/>
</dbReference>
<dbReference type="GO" id="GO:0016020">
    <property type="term" value="C:membrane"/>
    <property type="evidence" value="ECO:0007669"/>
    <property type="project" value="UniProtKB-SubCell"/>
</dbReference>
<evidence type="ECO:0000256" key="5">
    <source>
        <dbReference type="ARBA" id="ARBA00023128"/>
    </source>
</evidence>
<dbReference type="Proteomes" id="UP000046395">
    <property type="component" value="Unassembled WGS sequence"/>
</dbReference>
<dbReference type="SUPFAM" id="SSF53474">
    <property type="entry name" value="alpha/beta-Hydrolases"/>
    <property type="match status" value="1"/>
</dbReference>
<name>A0A5S6Q3R9_TRIMR</name>
<dbReference type="PANTHER" id="PTHR48182:SF2">
    <property type="entry name" value="PROTEIN SERAC1"/>
    <property type="match status" value="1"/>
</dbReference>
<keyword evidence="4" id="KW-0256">Endoplasmic reticulum</keyword>
<dbReference type="WBParaSite" id="TMUE_2000008867.1">
    <property type="protein sequence ID" value="TMUE_2000008867.1"/>
    <property type="gene ID" value="WBGene00300436"/>
</dbReference>
<evidence type="ECO:0000256" key="1">
    <source>
        <dbReference type="ARBA" id="ARBA00004173"/>
    </source>
</evidence>